<sequence length="79" mass="9077">MPYFIYKISPGPTDIIKNLELLTQFEVFKEAKNSAKATRSELPSDSNITIKVIFADNELDAEEKLSEKREASIVKEWEK</sequence>
<dbReference type="EMBL" id="UOFS01000006">
    <property type="protein sequence ID" value="VAW91293.1"/>
    <property type="molecule type" value="Genomic_DNA"/>
</dbReference>
<name>A0A3B0ZT96_9ZZZZ</name>
<proteinExistence type="predicted"/>
<protein>
    <submittedName>
        <fullName evidence="1">Uncharacterized protein</fullName>
    </submittedName>
</protein>
<accession>A0A3B0ZT96</accession>
<evidence type="ECO:0000313" key="1">
    <source>
        <dbReference type="EMBL" id="VAW91293.1"/>
    </source>
</evidence>
<reference evidence="1" key="1">
    <citation type="submission" date="2018-06" db="EMBL/GenBank/DDBJ databases">
        <authorList>
            <person name="Zhirakovskaya E."/>
        </authorList>
    </citation>
    <scope>NUCLEOTIDE SEQUENCE</scope>
</reference>
<dbReference type="AlphaFoldDB" id="A0A3B0ZT96"/>
<gene>
    <name evidence="1" type="ORF">MNBD_GAMMA22-2695</name>
</gene>
<organism evidence="1">
    <name type="scientific">hydrothermal vent metagenome</name>
    <dbReference type="NCBI Taxonomy" id="652676"/>
    <lineage>
        <taxon>unclassified sequences</taxon>
        <taxon>metagenomes</taxon>
        <taxon>ecological metagenomes</taxon>
    </lineage>
</organism>